<geneLocation type="plasmid" evidence="1 2">
    <name>unnamed2</name>
</geneLocation>
<dbReference type="AlphaFoldDB" id="A0A9X7XVM0"/>
<organism evidence="1 2">
    <name type="scientific">Lactobacillus johnsonii</name>
    <dbReference type="NCBI Taxonomy" id="33959"/>
    <lineage>
        <taxon>Bacteria</taxon>
        <taxon>Bacillati</taxon>
        <taxon>Bacillota</taxon>
        <taxon>Bacilli</taxon>
        <taxon>Lactobacillales</taxon>
        <taxon>Lactobacillaceae</taxon>
        <taxon>Lactobacillus</taxon>
    </lineage>
</organism>
<evidence type="ECO:0000313" key="2">
    <source>
        <dbReference type="Proteomes" id="UP000464749"/>
    </source>
</evidence>
<protein>
    <submittedName>
        <fullName evidence="1">Uncharacterized protein</fullName>
    </submittedName>
</protein>
<reference evidence="1 2" key="1">
    <citation type="submission" date="2019-06" db="EMBL/GenBank/DDBJ databases">
        <title>Whole genome sequencing of Lactobacillus johnsonii strain G2A.</title>
        <authorList>
            <person name="Conlan S."/>
            <person name="Thomas P.J."/>
            <person name="Mullikin J."/>
            <person name="Singer J."/>
            <person name="Weaver C."/>
            <person name="Segre J.A."/>
        </authorList>
    </citation>
    <scope>NUCLEOTIDE SEQUENCE [LARGE SCALE GENOMIC DNA]</scope>
    <source>
        <strain evidence="1 2">G2A</strain>
        <plasmid evidence="1 2">unnamed2</plasmid>
    </source>
</reference>
<proteinExistence type="predicted"/>
<name>A0A9X7XVM0_LACJH</name>
<accession>A0A9X7XVM0</accession>
<dbReference type="Proteomes" id="UP000464749">
    <property type="component" value="Plasmid unnamed2"/>
</dbReference>
<keyword evidence="1" id="KW-0614">Plasmid</keyword>
<sequence>MINNENLYKMAVIGFCNAYPSLKNGMNPANIQLKACVDNKYIYQIKGNKRLVIEAKYDKETKKVQVQACEFPMDVDFEQLM</sequence>
<dbReference type="EMBL" id="CP040856">
    <property type="protein sequence ID" value="QIA88668.1"/>
    <property type="molecule type" value="Genomic_DNA"/>
</dbReference>
<evidence type="ECO:0000313" key="1">
    <source>
        <dbReference type="EMBL" id="QIA88668.1"/>
    </source>
</evidence>
<dbReference type="RefSeq" id="WP_163589026.1">
    <property type="nucleotide sequence ID" value="NZ_CP040856.1"/>
</dbReference>
<gene>
    <name evidence="1" type="ORF">FEE39_10525</name>
</gene>